<dbReference type="EC" id="3.1.-.-" evidence="8"/>
<dbReference type="InterPro" id="IPR002036">
    <property type="entry name" value="YbeY"/>
</dbReference>
<protein>
    <recommendedName>
        <fullName evidence="8">Endoribonuclease YbeY</fullName>
        <ecNumber evidence="8">3.1.-.-</ecNumber>
    </recommendedName>
</protein>
<dbReference type="InterPro" id="IPR020549">
    <property type="entry name" value="YbeY_CS"/>
</dbReference>
<feature type="binding site" evidence="8">
    <location>
        <position position="124"/>
    </location>
    <ligand>
        <name>Zn(2+)</name>
        <dbReference type="ChEBI" id="CHEBI:29105"/>
        <note>catalytic</note>
    </ligand>
</feature>
<gene>
    <name evidence="8 9" type="primary">ybeY</name>
    <name evidence="9" type="ORF">NX720_14305</name>
</gene>
<evidence type="ECO:0000256" key="3">
    <source>
        <dbReference type="ARBA" id="ARBA00022722"/>
    </source>
</evidence>
<evidence type="ECO:0000313" key="9">
    <source>
        <dbReference type="EMBL" id="UYM14080.1"/>
    </source>
</evidence>
<keyword evidence="5 8" id="KW-0255">Endonuclease</keyword>
<dbReference type="SUPFAM" id="SSF55486">
    <property type="entry name" value="Metalloproteases ('zincins'), catalytic domain"/>
    <property type="match status" value="1"/>
</dbReference>
<comment type="similarity">
    <text evidence="1 8">Belongs to the endoribonuclease YbeY family.</text>
</comment>
<keyword evidence="7 8" id="KW-0862">Zinc</keyword>
<keyword evidence="6 8" id="KW-0378">Hydrolase</keyword>
<evidence type="ECO:0000256" key="6">
    <source>
        <dbReference type="ARBA" id="ARBA00022801"/>
    </source>
</evidence>
<evidence type="ECO:0000256" key="2">
    <source>
        <dbReference type="ARBA" id="ARBA00022517"/>
    </source>
</evidence>
<organism evidence="9 10">
    <name type="scientific">Endozoicomonas euniceicola</name>
    <dbReference type="NCBI Taxonomy" id="1234143"/>
    <lineage>
        <taxon>Bacteria</taxon>
        <taxon>Pseudomonadati</taxon>
        <taxon>Pseudomonadota</taxon>
        <taxon>Gammaproteobacteria</taxon>
        <taxon>Oceanospirillales</taxon>
        <taxon>Endozoicomonadaceae</taxon>
        <taxon>Endozoicomonas</taxon>
    </lineage>
</organism>
<feature type="binding site" evidence="8">
    <location>
        <position position="114"/>
    </location>
    <ligand>
        <name>Zn(2+)</name>
        <dbReference type="ChEBI" id="CHEBI:29105"/>
        <note>catalytic</note>
    </ligand>
</feature>
<keyword evidence="2 8" id="KW-0690">Ribosome biogenesis</keyword>
<dbReference type="Gene3D" id="3.40.390.30">
    <property type="entry name" value="Metalloproteases ('zincins'), catalytic domain"/>
    <property type="match status" value="1"/>
</dbReference>
<evidence type="ECO:0000256" key="4">
    <source>
        <dbReference type="ARBA" id="ARBA00022723"/>
    </source>
</evidence>
<dbReference type="PANTHER" id="PTHR46986">
    <property type="entry name" value="ENDORIBONUCLEASE YBEY, CHLOROPLASTIC"/>
    <property type="match status" value="1"/>
</dbReference>
<dbReference type="RefSeq" id="WP_262595482.1">
    <property type="nucleotide sequence ID" value="NZ_CP103300.1"/>
</dbReference>
<comment type="subcellular location">
    <subcellularLocation>
        <location evidence="8">Cytoplasm</location>
    </subcellularLocation>
</comment>
<dbReference type="PROSITE" id="PS01306">
    <property type="entry name" value="UPF0054"/>
    <property type="match status" value="1"/>
</dbReference>
<reference evidence="9" key="1">
    <citation type="submission" date="2022-10" db="EMBL/GenBank/DDBJ databases">
        <title>Completed Genome Sequence of two octocoral isolated bacterium, Endozoicomonas euniceicola EF212T and Endozoicomonas gorgoniicola PS125T.</title>
        <authorList>
            <person name="Chiou Y.-J."/>
            <person name="Chen Y.-H."/>
        </authorList>
    </citation>
    <scope>NUCLEOTIDE SEQUENCE</scope>
    <source>
        <strain evidence="9">EF212</strain>
    </source>
</reference>
<dbReference type="EMBL" id="CP103300">
    <property type="protein sequence ID" value="UYM14080.1"/>
    <property type="molecule type" value="Genomic_DNA"/>
</dbReference>
<proteinExistence type="inferred from homology"/>
<dbReference type="PANTHER" id="PTHR46986:SF1">
    <property type="entry name" value="ENDORIBONUCLEASE YBEY, CHLOROPLASTIC"/>
    <property type="match status" value="1"/>
</dbReference>
<evidence type="ECO:0000256" key="1">
    <source>
        <dbReference type="ARBA" id="ARBA00010875"/>
    </source>
</evidence>
<dbReference type="HAMAP" id="MF_00009">
    <property type="entry name" value="Endoribonucl_YbeY"/>
    <property type="match status" value="1"/>
</dbReference>
<dbReference type="Proteomes" id="UP001163255">
    <property type="component" value="Chromosome"/>
</dbReference>
<comment type="function">
    <text evidence="8">Single strand-specific metallo-endoribonuclease involved in late-stage 70S ribosome quality control and in maturation of the 3' terminus of the 16S rRNA.</text>
</comment>
<feature type="binding site" evidence="8">
    <location>
        <position position="118"/>
    </location>
    <ligand>
        <name>Zn(2+)</name>
        <dbReference type="ChEBI" id="CHEBI:29105"/>
        <note>catalytic</note>
    </ligand>
</feature>
<sequence>MSANVFIDIQIASDSQRLPGEQDFQQWAEAAVGSHRDEAEISLRIVDTEEGAELNQQWRQKQGPTNVLSFPSELPAELELPLLGDLVVCAPVVEREAGEQKKSLQAHWAHMIIHGTLHLLGYDHIDDSEAEAMEALETEIVKSLGFPDPYAETV</sequence>
<evidence type="ECO:0000256" key="5">
    <source>
        <dbReference type="ARBA" id="ARBA00022759"/>
    </source>
</evidence>
<keyword evidence="4 8" id="KW-0479">Metal-binding</keyword>
<dbReference type="InterPro" id="IPR023091">
    <property type="entry name" value="MetalPrtase_cat_dom_sf_prd"/>
</dbReference>
<name>A0ABY6GMX3_9GAMM</name>
<accession>A0ABY6GMX3</accession>
<keyword evidence="10" id="KW-1185">Reference proteome</keyword>
<evidence type="ECO:0000256" key="8">
    <source>
        <dbReference type="HAMAP-Rule" id="MF_00009"/>
    </source>
</evidence>
<keyword evidence="8" id="KW-0698">rRNA processing</keyword>
<keyword evidence="8" id="KW-0963">Cytoplasm</keyword>
<dbReference type="Pfam" id="PF02130">
    <property type="entry name" value="YbeY"/>
    <property type="match status" value="1"/>
</dbReference>
<dbReference type="NCBIfam" id="TIGR00043">
    <property type="entry name" value="rRNA maturation RNase YbeY"/>
    <property type="match status" value="1"/>
</dbReference>
<evidence type="ECO:0000256" key="7">
    <source>
        <dbReference type="ARBA" id="ARBA00022833"/>
    </source>
</evidence>
<keyword evidence="3 8" id="KW-0540">Nuclease</keyword>
<evidence type="ECO:0000313" key="10">
    <source>
        <dbReference type="Proteomes" id="UP001163255"/>
    </source>
</evidence>
<comment type="cofactor">
    <cofactor evidence="8">
        <name>Zn(2+)</name>
        <dbReference type="ChEBI" id="CHEBI:29105"/>
    </cofactor>
    <text evidence="8">Binds 1 zinc ion.</text>
</comment>